<keyword evidence="1" id="KW-0456">Lyase</keyword>
<feature type="region of interest" description="Disordered" evidence="2">
    <location>
        <begin position="1"/>
        <end position="20"/>
    </location>
</feature>
<dbReference type="Gene3D" id="3.20.20.140">
    <property type="entry name" value="Metal-dependent hydrolases"/>
    <property type="match status" value="1"/>
</dbReference>
<dbReference type="InterPro" id="IPR032465">
    <property type="entry name" value="ACMSD"/>
</dbReference>
<dbReference type="RefSeq" id="WP_344027433.1">
    <property type="nucleotide sequence ID" value="NZ_BAAABX010000049.1"/>
</dbReference>
<evidence type="ECO:0000256" key="2">
    <source>
        <dbReference type="SAM" id="MobiDB-lite"/>
    </source>
</evidence>
<evidence type="ECO:0000256" key="1">
    <source>
        <dbReference type="ARBA" id="ARBA00023239"/>
    </source>
</evidence>
<organism evidence="4 5">
    <name type="scientific">Streptomyces luteireticuli</name>
    <dbReference type="NCBI Taxonomy" id="173858"/>
    <lineage>
        <taxon>Bacteria</taxon>
        <taxon>Bacillati</taxon>
        <taxon>Actinomycetota</taxon>
        <taxon>Actinomycetes</taxon>
        <taxon>Kitasatosporales</taxon>
        <taxon>Streptomycetaceae</taxon>
        <taxon>Streptomyces</taxon>
    </lineage>
</organism>
<proteinExistence type="predicted"/>
<dbReference type="SUPFAM" id="SSF51556">
    <property type="entry name" value="Metallo-dependent hydrolases"/>
    <property type="match status" value="1"/>
</dbReference>
<sequence length="327" mass="34781">MTTTPSSSPSAGSPSAGRIDVHQHILPPGYREQLIRRGNFAGSGDWPVPEWSRDGALAMMDDRCIGVGILSVSAPGVHFGDDAAARELARAVNDYTAEVVKDRPDRFGQFASLPLPDVDGALTEAARALDELGADGVVLLSNAGGRYLGAPEFEPLWAELDARAAVGHIHPTFLPAPLVPGLPPPVADFPCDTTRTGVHLTYNGVLRRHPQIRVILSHGGGALPYLAHRIAATGPLARPELTRDGILEDLRRFHFDTAMAGGPTSLPALRAFAASGHLHYGSDWPFLPAEQGAYFTGLLDGFEGWADGELDAVDRDGAEALFPRLGR</sequence>
<accession>A0ABP3IRR9</accession>
<gene>
    <name evidence="4" type="ORF">GCM10010357_46170</name>
</gene>
<feature type="compositionally biased region" description="Low complexity" evidence="2">
    <location>
        <begin position="1"/>
        <end position="17"/>
    </location>
</feature>
<dbReference type="Pfam" id="PF04909">
    <property type="entry name" value="Amidohydro_2"/>
    <property type="match status" value="1"/>
</dbReference>
<evidence type="ECO:0000259" key="3">
    <source>
        <dbReference type="Pfam" id="PF04909"/>
    </source>
</evidence>
<feature type="domain" description="Amidohydrolase-related" evidence="3">
    <location>
        <begin position="19"/>
        <end position="322"/>
    </location>
</feature>
<keyword evidence="5" id="KW-1185">Reference proteome</keyword>
<dbReference type="Proteomes" id="UP001500879">
    <property type="component" value="Unassembled WGS sequence"/>
</dbReference>
<dbReference type="EMBL" id="BAAABX010000049">
    <property type="protein sequence ID" value="GAA0419574.1"/>
    <property type="molecule type" value="Genomic_DNA"/>
</dbReference>
<name>A0ABP3IRR9_9ACTN</name>
<protein>
    <submittedName>
        <fullName evidence="4">Amidohydrolase family protein</fullName>
    </submittedName>
</protein>
<evidence type="ECO:0000313" key="5">
    <source>
        <dbReference type="Proteomes" id="UP001500879"/>
    </source>
</evidence>
<dbReference type="InterPro" id="IPR006680">
    <property type="entry name" value="Amidohydro-rel"/>
</dbReference>
<reference evidence="5" key="1">
    <citation type="journal article" date="2019" name="Int. J. Syst. Evol. Microbiol.">
        <title>The Global Catalogue of Microorganisms (GCM) 10K type strain sequencing project: providing services to taxonomists for standard genome sequencing and annotation.</title>
        <authorList>
            <consortium name="The Broad Institute Genomics Platform"/>
            <consortium name="The Broad Institute Genome Sequencing Center for Infectious Disease"/>
            <person name="Wu L."/>
            <person name="Ma J."/>
        </authorList>
    </citation>
    <scope>NUCLEOTIDE SEQUENCE [LARGE SCALE GENOMIC DNA]</scope>
    <source>
        <strain evidence="5">JCM 4788</strain>
    </source>
</reference>
<comment type="caution">
    <text evidence="4">The sequence shown here is derived from an EMBL/GenBank/DDBJ whole genome shotgun (WGS) entry which is preliminary data.</text>
</comment>
<dbReference type="PANTHER" id="PTHR21240:SF28">
    <property type="entry name" value="ISO-OROTATE DECARBOXYLASE (EUROFUNG)"/>
    <property type="match status" value="1"/>
</dbReference>
<dbReference type="InterPro" id="IPR032466">
    <property type="entry name" value="Metal_Hydrolase"/>
</dbReference>
<evidence type="ECO:0000313" key="4">
    <source>
        <dbReference type="EMBL" id="GAA0419574.1"/>
    </source>
</evidence>
<dbReference type="PANTHER" id="PTHR21240">
    <property type="entry name" value="2-AMINO-3-CARBOXYLMUCONATE-6-SEMIALDEHYDE DECARBOXYLASE"/>
    <property type="match status" value="1"/>
</dbReference>